<feature type="domain" description="dATP/dGTP diphosphohydrolase N-terminal" evidence="1">
    <location>
        <begin position="23"/>
        <end position="122"/>
    </location>
</feature>
<comment type="caution">
    <text evidence="2">The sequence shown here is derived from an EMBL/GenBank/DDBJ whole genome shotgun (WGS) entry which is preliminary data.</text>
</comment>
<protein>
    <recommendedName>
        <fullName evidence="1">dATP/dGTP diphosphohydrolase N-terminal domain-containing protein</fullName>
    </recommendedName>
</protein>
<dbReference type="PATRIC" id="fig|626887.3.peg.334"/>
<reference evidence="2 3" key="1">
    <citation type="journal article" date="2013" name="Genome Announc.">
        <title>Genome Sequence of the Polycyclic Aromatic Hydrocarbon-Degrading Bacterium Strain Marinobacter nanhaiticus D15-8WT.</title>
        <authorList>
            <person name="Cui Z."/>
            <person name="Gao W."/>
            <person name="Li Q."/>
            <person name="Xu G."/>
            <person name="Zheng L."/>
        </authorList>
    </citation>
    <scope>NUCLEOTIDE SEQUENCE [LARGE SCALE GENOMIC DNA]</scope>
    <source>
        <strain evidence="2 3">D15-8W</strain>
    </source>
</reference>
<keyword evidence="3" id="KW-1185">Reference proteome</keyword>
<dbReference type="OrthoDB" id="4569478at2"/>
<dbReference type="EMBL" id="APLQ01000009">
    <property type="protein sequence ID" value="ENO16894.2"/>
    <property type="molecule type" value="Genomic_DNA"/>
</dbReference>
<dbReference type="InterPro" id="IPR044038">
    <property type="entry name" value="dATP/dGTP_diPOhydrolase_N"/>
</dbReference>
<evidence type="ECO:0000259" key="1">
    <source>
        <dbReference type="Pfam" id="PF18909"/>
    </source>
</evidence>
<dbReference type="HOGENOM" id="CLU_1803867_0_0_6"/>
<proteinExistence type="predicted"/>
<evidence type="ECO:0000313" key="2">
    <source>
        <dbReference type="EMBL" id="ENO16894.2"/>
    </source>
</evidence>
<organism evidence="2 3">
    <name type="scientific">Marinobacter nanhaiticus D15-8W</name>
    <dbReference type="NCBI Taxonomy" id="626887"/>
    <lineage>
        <taxon>Bacteria</taxon>
        <taxon>Pseudomonadati</taxon>
        <taxon>Pseudomonadota</taxon>
        <taxon>Gammaproteobacteria</taxon>
        <taxon>Pseudomonadales</taxon>
        <taxon>Marinobacteraceae</taxon>
        <taxon>Marinobacter</taxon>
    </lineage>
</organism>
<dbReference type="Pfam" id="PF18909">
    <property type="entry name" value="dGTP_diPhyd_N"/>
    <property type="match status" value="1"/>
</dbReference>
<accession>N6W9E0</accession>
<dbReference type="STRING" id="626887.J057_01780"/>
<name>N6W9E0_9GAMM</name>
<dbReference type="Proteomes" id="UP000013165">
    <property type="component" value="Unassembled WGS sequence"/>
</dbReference>
<evidence type="ECO:0000313" key="3">
    <source>
        <dbReference type="Proteomes" id="UP000013165"/>
    </source>
</evidence>
<dbReference type="AlphaFoldDB" id="N6W9E0"/>
<sequence>MACVDCETLKVGESDPSGKDAHEPGAKLDAGKTRMSLVLGGFSLALTEVGKVGTYGANKYTDNGWMSVENGQARYSDAMLRHYFSEAAGEQCDKDTNLRHAAHAAWNALARLELMLREERQDGAV</sequence>
<gene>
    <name evidence="2" type="ORF">J057_01780</name>
</gene>